<comment type="similarity">
    <text evidence="1">Belongs to the peptidase C26 family.</text>
</comment>
<evidence type="ECO:0000256" key="4">
    <source>
        <dbReference type="ARBA" id="ARBA00060634"/>
    </source>
</evidence>
<accession>A0A5C6B418</accession>
<dbReference type="InterPro" id="IPR044668">
    <property type="entry name" value="PuuD-like"/>
</dbReference>
<proteinExistence type="inferred from homology"/>
<keyword evidence="6" id="KW-0808">Transferase</keyword>
<keyword evidence="6" id="KW-0315">Glutamine amidotransferase</keyword>
<protein>
    <recommendedName>
        <fullName evidence="5">gamma-glutamyl-gamma-aminobutyrate hydrolase</fullName>
        <ecNumber evidence="5">3.5.1.94</ecNumber>
    </recommendedName>
</protein>
<dbReference type="InterPro" id="IPR011697">
    <property type="entry name" value="Peptidase_C26"/>
</dbReference>
<keyword evidence="7" id="KW-1185">Reference proteome</keyword>
<dbReference type="GO" id="GO:0005829">
    <property type="term" value="C:cytosol"/>
    <property type="evidence" value="ECO:0007669"/>
    <property type="project" value="TreeGrafter"/>
</dbReference>
<evidence type="ECO:0000256" key="5">
    <source>
        <dbReference type="ARBA" id="ARBA00066788"/>
    </source>
</evidence>
<dbReference type="SUPFAM" id="SSF52317">
    <property type="entry name" value="Class I glutamine amidotransferase-like"/>
    <property type="match status" value="1"/>
</dbReference>
<dbReference type="PANTHER" id="PTHR43235:SF1">
    <property type="entry name" value="GLUTAMINE AMIDOTRANSFERASE PB2B2.05-RELATED"/>
    <property type="match status" value="1"/>
</dbReference>
<keyword evidence="6" id="KW-0328">Glycosyltransferase</keyword>
<organism evidence="6 7">
    <name type="scientific">Stieleria varia</name>
    <dbReference type="NCBI Taxonomy" id="2528005"/>
    <lineage>
        <taxon>Bacteria</taxon>
        <taxon>Pseudomonadati</taxon>
        <taxon>Planctomycetota</taxon>
        <taxon>Planctomycetia</taxon>
        <taxon>Pirellulales</taxon>
        <taxon>Pirellulaceae</taxon>
        <taxon>Stieleria</taxon>
    </lineage>
</organism>
<reference evidence="6 7" key="1">
    <citation type="submission" date="2019-02" db="EMBL/GenBank/DDBJ databases">
        <title>Deep-cultivation of Planctomycetes and their phenomic and genomic characterization uncovers novel biology.</title>
        <authorList>
            <person name="Wiegand S."/>
            <person name="Jogler M."/>
            <person name="Boedeker C."/>
            <person name="Pinto D."/>
            <person name="Vollmers J."/>
            <person name="Rivas-Marin E."/>
            <person name="Kohn T."/>
            <person name="Peeters S.H."/>
            <person name="Heuer A."/>
            <person name="Rast P."/>
            <person name="Oberbeckmann S."/>
            <person name="Bunk B."/>
            <person name="Jeske O."/>
            <person name="Meyerdierks A."/>
            <person name="Storesund J.E."/>
            <person name="Kallscheuer N."/>
            <person name="Luecker S."/>
            <person name="Lage O.M."/>
            <person name="Pohl T."/>
            <person name="Merkel B.J."/>
            <person name="Hornburger P."/>
            <person name="Mueller R.-W."/>
            <person name="Bruemmer F."/>
            <person name="Labrenz M."/>
            <person name="Spormann A.M."/>
            <person name="Op Den Camp H."/>
            <person name="Overmann J."/>
            <person name="Amann R."/>
            <person name="Jetten M.S.M."/>
            <person name="Mascher T."/>
            <person name="Medema M.H."/>
            <person name="Devos D.P."/>
            <person name="Kaster A.-K."/>
            <person name="Ovreas L."/>
            <person name="Rohde M."/>
            <person name="Galperin M.Y."/>
            <person name="Jogler C."/>
        </authorList>
    </citation>
    <scope>NUCLEOTIDE SEQUENCE [LARGE SCALE GENOMIC DNA]</scope>
    <source>
        <strain evidence="6 7">Pla52n</strain>
    </source>
</reference>
<dbReference type="RefSeq" id="WP_146519177.1">
    <property type="nucleotide sequence ID" value="NZ_CP151726.1"/>
</dbReference>
<dbReference type="FunFam" id="3.40.50.880:FF:000030">
    <property type="entry name" value="Gamma-glutamyl-gamma-aminobutyrate hydrolase PuuD"/>
    <property type="match status" value="1"/>
</dbReference>
<evidence type="ECO:0000256" key="2">
    <source>
        <dbReference type="ARBA" id="ARBA00052718"/>
    </source>
</evidence>
<dbReference type="OrthoDB" id="9813383at2"/>
<dbReference type="PROSITE" id="PS51273">
    <property type="entry name" value="GATASE_TYPE_1"/>
    <property type="match status" value="1"/>
</dbReference>
<dbReference type="InterPro" id="IPR029062">
    <property type="entry name" value="Class_I_gatase-like"/>
</dbReference>
<name>A0A5C6B418_9BACT</name>
<evidence type="ECO:0000256" key="1">
    <source>
        <dbReference type="ARBA" id="ARBA00011083"/>
    </source>
</evidence>
<comment type="caution">
    <text evidence="6">The sequence shown here is derived from an EMBL/GenBank/DDBJ whole genome shotgun (WGS) entry which is preliminary data.</text>
</comment>
<dbReference type="Proteomes" id="UP000320176">
    <property type="component" value="Unassembled WGS sequence"/>
</dbReference>
<evidence type="ECO:0000256" key="3">
    <source>
        <dbReference type="ARBA" id="ARBA00055068"/>
    </source>
</evidence>
<dbReference type="CDD" id="cd01745">
    <property type="entry name" value="GATase1_2"/>
    <property type="match status" value="1"/>
</dbReference>
<dbReference type="EC" id="3.5.1.94" evidence="5"/>
<gene>
    <name evidence="6" type="ORF">Pla52n_17440</name>
</gene>
<comment type="function">
    <text evidence="3">Involved in the breakdown of putrescine via hydrolysis of the gamma-glutamyl linkage of gamma-glutamyl-gamma-aminobutyrate.</text>
</comment>
<comment type="catalytic activity">
    <reaction evidence="2">
        <text>4-(gamma-L-glutamylamino)butanoate + H2O = 4-aminobutanoate + L-glutamate</text>
        <dbReference type="Rhea" id="RHEA:19737"/>
        <dbReference type="ChEBI" id="CHEBI:15377"/>
        <dbReference type="ChEBI" id="CHEBI:29985"/>
        <dbReference type="ChEBI" id="CHEBI:58800"/>
        <dbReference type="ChEBI" id="CHEBI:59888"/>
        <dbReference type="EC" id="3.5.1.94"/>
    </reaction>
</comment>
<comment type="pathway">
    <text evidence="4">Amine and polyamine degradation; putrescine degradation; 4-aminobutanoate from putrescine: step 4/4.</text>
</comment>
<dbReference type="AlphaFoldDB" id="A0A5C6B418"/>
<dbReference type="GO" id="GO:0016757">
    <property type="term" value="F:glycosyltransferase activity"/>
    <property type="evidence" value="ECO:0007669"/>
    <property type="project" value="UniProtKB-KW"/>
</dbReference>
<dbReference type="Gene3D" id="3.40.50.880">
    <property type="match status" value="1"/>
</dbReference>
<evidence type="ECO:0000313" key="7">
    <source>
        <dbReference type="Proteomes" id="UP000320176"/>
    </source>
</evidence>
<dbReference type="Pfam" id="PF07722">
    <property type="entry name" value="Peptidase_C26"/>
    <property type="match status" value="1"/>
</dbReference>
<dbReference type="PANTHER" id="PTHR43235">
    <property type="entry name" value="GLUTAMINE AMIDOTRANSFERASE PB2B2.05-RELATED"/>
    <property type="match status" value="1"/>
</dbReference>
<sequence length="248" mass="27388">MSKPIIGINCDYKPVARNTPAFAYLAAGYFQSIYNAGGIPLVVPPMDDPESIKQALDHVNGFVMIGGGDLDPRNDGFMLHPSVRPMDPKRETSDRLLIAEIAERRMPILGIGCGMQLLNIQEGGNLFLHIKEDLPNAVPHMDPHDPNHRHTLEVESDSLVGRVFGDGEIRVSSRHHMAIDEVAPGFRVTARCPDGVIEAIESEMMDWFAIGTQFHPECAAASALDMRIFEEFVDGVRLHAEQDLRLVA</sequence>
<dbReference type="EMBL" id="SJPN01000002">
    <property type="protein sequence ID" value="TWU06026.1"/>
    <property type="molecule type" value="Genomic_DNA"/>
</dbReference>
<dbReference type="GO" id="GO:0033969">
    <property type="term" value="F:gamma-glutamyl-gamma-aminobutyrate hydrolase activity"/>
    <property type="evidence" value="ECO:0007669"/>
    <property type="project" value="UniProtKB-EC"/>
</dbReference>
<evidence type="ECO:0000313" key="6">
    <source>
        <dbReference type="EMBL" id="TWU06026.1"/>
    </source>
</evidence>
<dbReference type="GO" id="GO:0006598">
    <property type="term" value="P:polyamine catabolic process"/>
    <property type="evidence" value="ECO:0007669"/>
    <property type="project" value="TreeGrafter"/>
</dbReference>